<dbReference type="GO" id="GO:0003700">
    <property type="term" value="F:DNA-binding transcription factor activity"/>
    <property type="evidence" value="ECO:0007669"/>
    <property type="project" value="TreeGrafter"/>
</dbReference>
<dbReference type="Proteomes" id="UP000808906">
    <property type="component" value="Unassembled WGS sequence"/>
</dbReference>
<name>A0A9Q4ZLB9_RHOHA</name>
<dbReference type="Gene3D" id="2.60.120.10">
    <property type="entry name" value="Jelly Rolls"/>
    <property type="match status" value="1"/>
</dbReference>
<dbReference type="GO" id="GO:0003677">
    <property type="term" value="F:DNA binding"/>
    <property type="evidence" value="ECO:0007669"/>
    <property type="project" value="UniProtKB-KW"/>
</dbReference>
<dbReference type="Pfam" id="PF01381">
    <property type="entry name" value="HTH_3"/>
    <property type="match status" value="1"/>
</dbReference>
<dbReference type="InterPro" id="IPR050807">
    <property type="entry name" value="TransReg_Diox_bact_type"/>
</dbReference>
<sequence length="241" mass="26088">MHVKIDDSDIKSDTPTVSALIVWSIELIREHRTAPSTSTERRPVDSNGLIARNVQRFRNERQMSMGDLAKRADLSKQTLSKIEQGVGNPTVETIDAIATALDVPLRRLVTEWGTRVFVVRAGEGVWNDKNDAGTTKVLDQIYGSGYVRTSIMRLRASATAAPDDLVRAADSAGTLIHAYVISGKVRVGPANELADLGPGDFVQFPSDIPWVLAASSAEATVHVVTTMPQVPQFGPLSDENA</sequence>
<dbReference type="InterPro" id="IPR010982">
    <property type="entry name" value="Lambda_DNA-bd_dom_sf"/>
</dbReference>
<evidence type="ECO:0000313" key="4">
    <source>
        <dbReference type="EMBL" id="NKT78532.1"/>
    </source>
</evidence>
<accession>A0A9Q4ZLB9</accession>
<dbReference type="InterPro" id="IPR014710">
    <property type="entry name" value="RmlC-like_jellyroll"/>
</dbReference>
<dbReference type="SUPFAM" id="SSF47413">
    <property type="entry name" value="lambda repressor-like DNA-binding domains"/>
    <property type="match status" value="1"/>
</dbReference>
<dbReference type="EMBL" id="WVDC01000027">
    <property type="protein sequence ID" value="NKW44706.1"/>
    <property type="molecule type" value="Genomic_DNA"/>
</dbReference>
<dbReference type="AlphaFoldDB" id="A0A9Q4ZLB9"/>
<dbReference type="SUPFAM" id="SSF51182">
    <property type="entry name" value="RmlC-like cupins"/>
    <property type="match status" value="1"/>
</dbReference>
<dbReference type="InterPro" id="IPR011051">
    <property type="entry name" value="RmlC_Cupin_sf"/>
</dbReference>
<dbReference type="PROSITE" id="PS50943">
    <property type="entry name" value="HTH_CROC1"/>
    <property type="match status" value="1"/>
</dbReference>
<evidence type="ECO:0000256" key="1">
    <source>
        <dbReference type="ARBA" id="ARBA00023125"/>
    </source>
</evidence>
<evidence type="ECO:0000313" key="3">
    <source>
        <dbReference type="EMBL" id="MBM4565659.1"/>
    </source>
</evidence>
<dbReference type="CDD" id="cd02209">
    <property type="entry name" value="cupin_XRE_C"/>
    <property type="match status" value="1"/>
</dbReference>
<dbReference type="Proteomes" id="UP000608063">
    <property type="component" value="Unassembled WGS sequence"/>
</dbReference>
<proteinExistence type="predicted"/>
<protein>
    <submittedName>
        <fullName evidence="4">Helix-turn-helix domain-containing protein</fullName>
    </submittedName>
</protein>
<dbReference type="GO" id="GO:0005829">
    <property type="term" value="C:cytosol"/>
    <property type="evidence" value="ECO:0007669"/>
    <property type="project" value="TreeGrafter"/>
</dbReference>
<evidence type="ECO:0000313" key="5">
    <source>
        <dbReference type="EMBL" id="NKW44706.1"/>
    </source>
</evidence>
<dbReference type="InterPro" id="IPR001387">
    <property type="entry name" value="Cro/C1-type_HTH"/>
</dbReference>
<dbReference type="SMART" id="SM00530">
    <property type="entry name" value="HTH_XRE"/>
    <property type="match status" value="1"/>
</dbReference>
<reference evidence="4" key="2">
    <citation type="journal article" date="2020" name="Environ. Microbiol.">
        <title>The novel and transferable erm(51) gene confers Macrolides, Lincosamides, and Streptogramins B (MLSB) resistance to clonal Rhodococcus equi in the environment.</title>
        <authorList>
            <person name="Huber L."/>
            <person name="Giguere S."/>
            <person name="Slovis N.M."/>
            <person name="Alvarez-Narvaez S."/>
            <person name="Hart K.A."/>
            <person name="Greiter M."/>
            <person name="Morris E.R.A."/>
            <person name="Cohen N.D."/>
        </authorList>
    </citation>
    <scope>NUCLEOTIDE SEQUENCE</scope>
    <source>
        <strain evidence="4">Lh_116_1</strain>
        <strain evidence="5">Lh_16_1</strain>
    </source>
</reference>
<dbReference type="Proteomes" id="UP000603463">
    <property type="component" value="Unassembled WGS sequence"/>
</dbReference>
<reference evidence="3" key="1">
    <citation type="submission" date="2019-11" db="EMBL/GenBank/DDBJ databases">
        <title>Spread of Macrolides and rifampicin resistant Rhodococcus equi in clinical isolates in the USA.</title>
        <authorList>
            <person name="Alvarez-Narvaez S."/>
            <person name="Huber L."/>
            <person name="Cohen N.D."/>
            <person name="Slovis N."/>
            <person name="Greiter M."/>
            <person name="Giguere S."/>
            <person name="Hart K."/>
        </authorList>
    </citation>
    <scope>NUCLEOTIDE SEQUENCE</scope>
    <source>
        <strain evidence="3">Lh_17</strain>
    </source>
</reference>
<dbReference type="EMBL" id="WUXR01000003">
    <property type="protein sequence ID" value="MBM4565659.1"/>
    <property type="molecule type" value="Genomic_DNA"/>
</dbReference>
<comment type="caution">
    <text evidence="4">The sequence shown here is derived from an EMBL/GenBank/DDBJ whole genome shotgun (WGS) entry which is preliminary data.</text>
</comment>
<evidence type="ECO:0000259" key="2">
    <source>
        <dbReference type="PROSITE" id="PS50943"/>
    </source>
</evidence>
<evidence type="ECO:0000313" key="6">
    <source>
        <dbReference type="Proteomes" id="UP000603463"/>
    </source>
</evidence>
<dbReference type="PANTHER" id="PTHR46797">
    <property type="entry name" value="HTH-TYPE TRANSCRIPTIONAL REGULATOR"/>
    <property type="match status" value="1"/>
</dbReference>
<keyword evidence="1" id="KW-0238">DNA-binding</keyword>
<dbReference type="Gene3D" id="1.10.260.40">
    <property type="entry name" value="lambda repressor-like DNA-binding domains"/>
    <property type="match status" value="1"/>
</dbReference>
<organism evidence="4 6">
    <name type="scientific">Rhodococcus hoagii</name>
    <name type="common">Corynebacterium equii</name>
    <dbReference type="NCBI Taxonomy" id="43767"/>
    <lineage>
        <taxon>Bacteria</taxon>
        <taxon>Bacillati</taxon>
        <taxon>Actinomycetota</taxon>
        <taxon>Actinomycetes</taxon>
        <taxon>Mycobacteriales</taxon>
        <taxon>Nocardiaceae</taxon>
        <taxon>Prescottella</taxon>
    </lineage>
</organism>
<dbReference type="EMBL" id="WVBC01000030">
    <property type="protein sequence ID" value="NKT78532.1"/>
    <property type="molecule type" value="Genomic_DNA"/>
</dbReference>
<feature type="domain" description="HTH cro/C1-type" evidence="2">
    <location>
        <begin position="54"/>
        <end position="108"/>
    </location>
</feature>
<gene>
    <name evidence="3" type="ORF">GS441_09475</name>
    <name evidence="4" type="ORF">GS882_10510</name>
    <name evidence="5" type="ORF">GS947_24915</name>
</gene>
<dbReference type="CDD" id="cd00093">
    <property type="entry name" value="HTH_XRE"/>
    <property type="match status" value="1"/>
</dbReference>
<dbReference type="PANTHER" id="PTHR46797:SF1">
    <property type="entry name" value="METHYLPHOSPHONATE SYNTHASE"/>
    <property type="match status" value="1"/>
</dbReference>